<protein>
    <submittedName>
        <fullName evidence="2">Piwi like RNA-mediated silencing 4</fullName>
    </submittedName>
</protein>
<gene>
    <name evidence="2" type="primary">PIWIL4</name>
</gene>
<dbReference type="Ensembl" id="ENSSHAT00000032140.1">
    <property type="protein sequence ID" value="ENSSHAP00000032732.1"/>
    <property type="gene ID" value="ENSSHAG00000017415.2"/>
</dbReference>
<dbReference type="InterPro" id="IPR012337">
    <property type="entry name" value="RNaseH-like_sf"/>
</dbReference>
<dbReference type="Gene3D" id="3.30.420.10">
    <property type="entry name" value="Ribonuclease H-like superfamily/Ribonuclease H"/>
    <property type="match status" value="1"/>
</dbReference>
<dbReference type="GeneTree" id="ENSGT00950000183200"/>
<feature type="domain" description="Piwi" evidence="1">
    <location>
        <begin position="37"/>
        <end position="190"/>
    </location>
</feature>
<evidence type="ECO:0000313" key="2">
    <source>
        <dbReference type="Ensembl" id="ENSSHAP00000032732.1"/>
    </source>
</evidence>
<name>A0A7N4P5V8_SARHA</name>
<evidence type="ECO:0000259" key="1">
    <source>
        <dbReference type="PROSITE" id="PS50822"/>
    </source>
</evidence>
<dbReference type="AlphaFoldDB" id="A0A7N4P5V8"/>
<dbReference type="GO" id="GO:0003676">
    <property type="term" value="F:nucleic acid binding"/>
    <property type="evidence" value="ECO:0007669"/>
    <property type="project" value="InterPro"/>
</dbReference>
<proteinExistence type="predicted"/>
<sequence>MGVFSFIRMKIWLILLGLILSFTGALNKWYRYNNCFPSRIIVYRDGVGDGMLQTIVDYEVPQLLSSFRDSNSNYSPKVSVIVVRKTCIPRFFTEMNRTLQNPPLGTVIDSEATRPEWYDFYLISQSAHQGTVTPTYYNVIYDDNGLKPDHMQRLTYKLCHLYYNWPGLIKIPAPCQYAHKLTFLVGQSIHREPSMELADCLFYL</sequence>
<dbReference type="PANTHER" id="PTHR22891">
    <property type="entry name" value="EUKARYOTIC TRANSLATION INITIATION FACTOR 2C"/>
    <property type="match status" value="1"/>
</dbReference>
<dbReference type="InterPro" id="IPR036397">
    <property type="entry name" value="RNaseH_sf"/>
</dbReference>
<keyword evidence="3" id="KW-1185">Reference proteome</keyword>
<dbReference type="FunFam" id="3.30.420.10:FF:000014">
    <property type="entry name" value="Piwi-like RNA-mediated gene silencing 1"/>
    <property type="match status" value="1"/>
</dbReference>
<dbReference type="Proteomes" id="UP000007648">
    <property type="component" value="Unassembled WGS sequence"/>
</dbReference>
<dbReference type="SMART" id="SM00950">
    <property type="entry name" value="Piwi"/>
    <property type="match status" value="1"/>
</dbReference>
<dbReference type="PROSITE" id="PS50822">
    <property type="entry name" value="PIWI"/>
    <property type="match status" value="1"/>
</dbReference>
<dbReference type="InterPro" id="IPR003165">
    <property type="entry name" value="Piwi"/>
</dbReference>
<dbReference type="Pfam" id="PF02171">
    <property type="entry name" value="Piwi"/>
    <property type="match status" value="1"/>
</dbReference>
<evidence type="ECO:0000313" key="3">
    <source>
        <dbReference type="Proteomes" id="UP000007648"/>
    </source>
</evidence>
<organism evidence="2 3">
    <name type="scientific">Sarcophilus harrisii</name>
    <name type="common">Tasmanian devil</name>
    <name type="synonym">Sarcophilus laniarius</name>
    <dbReference type="NCBI Taxonomy" id="9305"/>
    <lineage>
        <taxon>Eukaryota</taxon>
        <taxon>Metazoa</taxon>
        <taxon>Chordata</taxon>
        <taxon>Craniata</taxon>
        <taxon>Vertebrata</taxon>
        <taxon>Euteleostomi</taxon>
        <taxon>Mammalia</taxon>
        <taxon>Metatheria</taxon>
        <taxon>Dasyuromorphia</taxon>
        <taxon>Dasyuridae</taxon>
        <taxon>Sarcophilus</taxon>
    </lineage>
</organism>
<dbReference type="SUPFAM" id="SSF53098">
    <property type="entry name" value="Ribonuclease H-like"/>
    <property type="match status" value="1"/>
</dbReference>
<accession>A0A7N4P5V8</accession>
<reference evidence="2" key="3">
    <citation type="submission" date="2025-09" db="UniProtKB">
        <authorList>
            <consortium name="Ensembl"/>
        </authorList>
    </citation>
    <scope>IDENTIFICATION</scope>
</reference>
<reference evidence="2" key="2">
    <citation type="submission" date="2025-08" db="UniProtKB">
        <authorList>
            <consortium name="Ensembl"/>
        </authorList>
    </citation>
    <scope>IDENTIFICATION</scope>
</reference>
<reference evidence="2 3" key="1">
    <citation type="journal article" date="2011" name="Proc. Natl. Acad. Sci. U.S.A.">
        <title>Genetic diversity and population structure of the endangered marsupial Sarcophilus harrisii (Tasmanian devil).</title>
        <authorList>
            <person name="Miller W."/>
            <person name="Hayes V.M."/>
            <person name="Ratan A."/>
            <person name="Petersen D.C."/>
            <person name="Wittekindt N.E."/>
            <person name="Miller J."/>
            <person name="Walenz B."/>
            <person name="Knight J."/>
            <person name="Qi J."/>
            <person name="Zhao F."/>
            <person name="Wang Q."/>
            <person name="Bedoya-Reina O.C."/>
            <person name="Katiyar N."/>
            <person name="Tomsho L.P."/>
            <person name="Kasson L.M."/>
            <person name="Hardie R.A."/>
            <person name="Woodbridge P."/>
            <person name="Tindall E.A."/>
            <person name="Bertelsen M.F."/>
            <person name="Dixon D."/>
            <person name="Pyecroft S."/>
            <person name="Helgen K.M."/>
            <person name="Lesk A.M."/>
            <person name="Pringle T.H."/>
            <person name="Patterson N."/>
            <person name="Zhang Y."/>
            <person name="Kreiss A."/>
            <person name="Woods G.M."/>
            <person name="Jones M.E."/>
            <person name="Schuster S.C."/>
        </authorList>
    </citation>
    <scope>NUCLEOTIDE SEQUENCE [LARGE SCALE GENOMIC DNA]</scope>
</reference>